<proteinExistence type="predicted"/>
<keyword evidence="4" id="KW-0456">Lyase</keyword>
<dbReference type="InterPro" id="IPR001926">
    <property type="entry name" value="TrpB-like_PALP"/>
</dbReference>
<dbReference type="GO" id="GO:0016829">
    <property type="term" value="F:lyase activity"/>
    <property type="evidence" value="ECO:0007669"/>
    <property type="project" value="UniProtKB-KW"/>
</dbReference>
<keyword evidence="2" id="KW-0663">Pyridoxal phosphate</keyword>
<dbReference type="Pfam" id="PF00291">
    <property type="entry name" value="PALP"/>
    <property type="match status" value="1"/>
</dbReference>
<dbReference type="Proteomes" id="UP000199399">
    <property type="component" value="Unassembled WGS sequence"/>
</dbReference>
<sequence length="348" mass="35789">MDHLSNPFRTIGLDHPDLANIPWPSANASVTSELLARCPVAATTPLQAAPELAARSGIAQLYVKDERSRMGLGSFKALGAANVIAQHAQSGTAADQTYVTASAGNHGLSVAASARVFGARSRVFLAESVPESFAQRLRKEGAEVVRAGNTYEESMSAAEENAQLTGGTLLSDSSWVGYTDLPHLLMEGYTAMMAEVVAQMSEPPTHIFLQAGVGGLAAACAAHARQAWGDAPIIIVVEPEFAPALYGSIAGSAPVTSEGPASCMGRLDCKAPSLIALKGLARDADHFLTITEKEAQVGVARAEPAGLTSTPSGAAGLAALLAAGSHRNALQIDTNARALVILSEAAVA</sequence>
<evidence type="ECO:0000313" key="4">
    <source>
        <dbReference type="EMBL" id="SDG79229.1"/>
    </source>
</evidence>
<dbReference type="PANTHER" id="PTHR42937:SF1">
    <property type="entry name" value="DIAMINOPROPIONATE AMMONIA-LYASE"/>
    <property type="match status" value="1"/>
</dbReference>
<comment type="cofactor">
    <cofactor evidence="1">
        <name>pyridoxal 5'-phosphate</name>
        <dbReference type="ChEBI" id="CHEBI:597326"/>
    </cofactor>
</comment>
<evidence type="ECO:0000313" key="5">
    <source>
        <dbReference type="Proteomes" id="UP000199399"/>
    </source>
</evidence>
<accession>A0A1G7X4U4</accession>
<evidence type="ECO:0000259" key="3">
    <source>
        <dbReference type="Pfam" id="PF00291"/>
    </source>
</evidence>
<evidence type="ECO:0000256" key="1">
    <source>
        <dbReference type="ARBA" id="ARBA00001933"/>
    </source>
</evidence>
<dbReference type="PANTHER" id="PTHR42937">
    <property type="match status" value="1"/>
</dbReference>
<feature type="domain" description="Tryptophan synthase beta chain-like PALP" evidence="3">
    <location>
        <begin position="43"/>
        <end position="343"/>
    </location>
</feature>
<dbReference type="OrthoDB" id="34584at2"/>
<dbReference type="RefSeq" id="WP_093743775.1">
    <property type="nucleotide sequence ID" value="NZ_FNBP01000012.1"/>
</dbReference>
<reference evidence="5" key="1">
    <citation type="submission" date="2016-10" db="EMBL/GenBank/DDBJ databases">
        <authorList>
            <person name="Varghese N."/>
            <person name="Submissions S."/>
        </authorList>
    </citation>
    <scope>NUCLEOTIDE SEQUENCE [LARGE SCALE GENOMIC DNA]</scope>
    <source>
        <strain evidence="5">DSM 16477</strain>
    </source>
</reference>
<dbReference type="STRING" id="218672.SAMN04489759_1121"/>
<dbReference type="AlphaFoldDB" id="A0A1G7X4U4"/>
<gene>
    <name evidence="4" type="ORF">SAMN04489759_1121</name>
</gene>
<dbReference type="CDD" id="cd00640">
    <property type="entry name" value="Trp-synth-beta_II"/>
    <property type="match status" value="1"/>
</dbReference>
<keyword evidence="5" id="KW-1185">Reference proteome</keyword>
<organism evidence="4 5">
    <name type="scientific">Sulfitobacter delicatus</name>
    <dbReference type="NCBI Taxonomy" id="218672"/>
    <lineage>
        <taxon>Bacteria</taxon>
        <taxon>Pseudomonadati</taxon>
        <taxon>Pseudomonadota</taxon>
        <taxon>Alphaproteobacteria</taxon>
        <taxon>Rhodobacterales</taxon>
        <taxon>Roseobacteraceae</taxon>
        <taxon>Sulfitobacter</taxon>
    </lineage>
</organism>
<protein>
    <submittedName>
        <fullName evidence="4">Diaminopropionate ammonia-lyase</fullName>
    </submittedName>
</protein>
<name>A0A1G7X4U4_9RHOB</name>
<dbReference type="Gene3D" id="3.40.50.1100">
    <property type="match status" value="2"/>
</dbReference>
<dbReference type="SUPFAM" id="SSF53686">
    <property type="entry name" value="Tryptophan synthase beta subunit-like PLP-dependent enzymes"/>
    <property type="match status" value="1"/>
</dbReference>
<dbReference type="InterPro" id="IPR036052">
    <property type="entry name" value="TrpB-like_PALP_sf"/>
</dbReference>
<evidence type="ECO:0000256" key="2">
    <source>
        <dbReference type="ARBA" id="ARBA00022898"/>
    </source>
</evidence>
<dbReference type="EMBL" id="FNBP01000012">
    <property type="protein sequence ID" value="SDG79229.1"/>
    <property type="molecule type" value="Genomic_DNA"/>
</dbReference>